<reference evidence="1" key="1">
    <citation type="submission" date="2020-09" db="EMBL/GenBank/DDBJ databases">
        <title>Genome-Enabled Discovery of Anthraquinone Biosynthesis in Senna tora.</title>
        <authorList>
            <person name="Kang S.-H."/>
            <person name="Pandey R.P."/>
            <person name="Lee C.-M."/>
            <person name="Sim J.-S."/>
            <person name="Jeong J.-T."/>
            <person name="Choi B.-S."/>
            <person name="Jung M."/>
            <person name="Ginzburg D."/>
            <person name="Zhao K."/>
            <person name="Won S.Y."/>
            <person name="Oh T.-J."/>
            <person name="Yu Y."/>
            <person name="Kim N.-H."/>
            <person name="Lee O.R."/>
            <person name="Lee T.-H."/>
            <person name="Bashyal P."/>
            <person name="Kim T.-S."/>
            <person name="Lee W.-H."/>
            <person name="Kawkins C."/>
            <person name="Kim C.-K."/>
            <person name="Kim J.S."/>
            <person name="Ahn B.O."/>
            <person name="Rhee S.Y."/>
            <person name="Sohng J.K."/>
        </authorList>
    </citation>
    <scope>NUCLEOTIDE SEQUENCE</scope>
    <source>
        <tissue evidence="1">Leaf</tissue>
    </source>
</reference>
<name>A0A834WBM0_9FABA</name>
<organism evidence="1 2">
    <name type="scientific">Senna tora</name>
    <dbReference type="NCBI Taxonomy" id="362788"/>
    <lineage>
        <taxon>Eukaryota</taxon>
        <taxon>Viridiplantae</taxon>
        <taxon>Streptophyta</taxon>
        <taxon>Embryophyta</taxon>
        <taxon>Tracheophyta</taxon>
        <taxon>Spermatophyta</taxon>
        <taxon>Magnoliopsida</taxon>
        <taxon>eudicotyledons</taxon>
        <taxon>Gunneridae</taxon>
        <taxon>Pentapetalae</taxon>
        <taxon>rosids</taxon>
        <taxon>fabids</taxon>
        <taxon>Fabales</taxon>
        <taxon>Fabaceae</taxon>
        <taxon>Caesalpinioideae</taxon>
        <taxon>Cassia clade</taxon>
        <taxon>Senna</taxon>
    </lineage>
</organism>
<sequence>MGPSKGGVLTSCECDPCVICESINTSVYITAHTLKGPINKGRKKASAIFKFLLSLPYRRR</sequence>
<protein>
    <submittedName>
        <fullName evidence="1">Uncharacterized protein</fullName>
    </submittedName>
</protein>
<evidence type="ECO:0000313" key="1">
    <source>
        <dbReference type="EMBL" id="KAF7817295.1"/>
    </source>
</evidence>
<proteinExistence type="predicted"/>
<evidence type="ECO:0000313" key="2">
    <source>
        <dbReference type="Proteomes" id="UP000634136"/>
    </source>
</evidence>
<comment type="caution">
    <text evidence="1">The sequence shown here is derived from an EMBL/GenBank/DDBJ whole genome shotgun (WGS) entry which is preliminary data.</text>
</comment>
<gene>
    <name evidence="1" type="ORF">G2W53_031264</name>
</gene>
<dbReference type="EMBL" id="JAAIUW010000009">
    <property type="protein sequence ID" value="KAF7817295.1"/>
    <property type="molecule type" value="Genomic_DNA"/>
</dbReference>
<keyword evidence="2" id="KW-1185">Reference proteome</keyword>
<dbReference type="Proteomes" id="UP000634136">
    <property type="component" value="Unassembled WGS sequence"/>
</dbReference>
<dbReference type="AlphaFoldDB" id="A0A834WBM0"/>
<accession>A0A834WBM0</accession>